<proteinExistence type="predicted"/>
<dbReference type="EMBL" id="FPLJ01000051">
    <property type="protein sequence ID" value="SGY91062.1"/>
    <property type="molecule type" value="Genomic_DNA"/>
</dbReference>
<reference evidence="9 11" key="1">
    <citation type="submission" date="2016-11" db="EMBL/GenBank/DDBJ databases">
        <authorList>
            <person name="Jaros S."/>
            <person name="Januszkiewicz K."/>
            <person name="Wedrychowicz H."/>
        </authorList>
    </citation>
    <scope>NUCLEOTIDE SEQUENCE [LARGE SCALE GENOMIC DNA]</scope>
    <source>
        <strain evidence="9">NVI 5450</strain>
    </source>
</reference>
<evidence type="ECO:0000256" key="4">
    <source>
        <dbReference type="ARBA" id="ARBA00022989"/>
    </source>
</evidence>
<dbReference type="Pfam" id="PF17200">
    <property type="entry name" value="sCache_2"/>
    <property type="match status" value="1"/>
</dbReference>
<evidence type="ECO:0000256" key="6">
    <source>
        <dbReference type="SAM" id="Phobius"/>
    </source>
</evidence>
<evidence type="ECO:0000313" key="9">
    <source>
        <dbReference type="EMBL" id="SGZ00312.1"/>
    </source>
</evidence>
<sequence>MLKKVSLEKKLLLIAGSLSALFIIFSINYFLYIRNNVIDQRLCALVPRINFIGSIINDYYQQYLDGKLALLDAQSQAIKRIHQINKDNDNYIFVFKDDYTLLESINRSVLRNQNVKEVKDIKGVKLYQLLHTEVITRANGGYSHYYAYSKVSHEEQEKISYSKYFSPWGWVYGEGMYINDVDKSILNILTSN</sequence>
<evidence type="ECO:0000256" key="2">
    <source>
        <dbReference type="ARBA" id="ARBA00022475"/>
    </source>
</evidence>
<dbReference type="Proteomes" id="UP000182660">
    <property type="component" value="Unassembled WGS sequence"/>
</dbReference>
<dbReference type="OrthoDB" id="2489132at2"/>
<organism evidence="9 11">
    <name type="scientific">Moritella viscosa</name>
    <dbReference type="NCBI Taxonomy" id="80854"/>
    <lineage>
        <taxon>Bacteria</taxon>
        <taxon>Pseudomonadati</taxon>
        <taxon>Pseudomonadota</taxon>
        <taxon>Gammaproteobacteria</taxon>
        <taxon>Alteromonadales</taxon>
        <taxon>Moritellaceae</taxon>
        <taxon>Moritella</taxon>
    </lineage>
</organism>
<dbReference type="AlphaFoldDB" id="A0A090KD89"/>
<dbReference type="Proteomes" id="UP000183794">
    <property type="component" value="Unassembled WGS sequence"/>
</dbReference>
<evidence type="ECO:0000313" key="8">
    <source>
        <dbReference type="EMBL" id="SGY91062.1"/>
    </source>
</evidence>
<protein>
    <submittedName>
        <fullName evidence="9">Methyl-accepting chemotaxis protein</fullName>
    </submittedName>
</protein>
<evidence type="ECO:0000313" key="10">
    <source>
        <dbReference type="Proteomes" id="UP000182660"/>
    </source>
</evidence>
<evidence type="ECO:0000259" key="7">
    <source>
        <dbReference type="SMART" id="SM01049"/>
    </source>
</evidence>
<dbReference type="Gene3D" id="3.30.450.20">
    <property type="entry name" value="PAS domain"/>
    <property type="match status" value="1"/>
</dbReference>
<dbReference type="SMART" id="SM01049">
    <property type="entry name" value="Cache_2"/>
    <property type="match status" value="1"/>
</dbReference>
<dbReference type="HOGENOM" id="CLU_1413779_0_0_6"/>
<keyword evidence="5 6" id="KW-0472">Membrane</keyword>
<keyword evidence="4 6" id="KW-1133">Transmembrane helix</keyword>
<dbReference type="GeneID" id="61295971"/>
<dbReference type="EMBL" id="FPLD01000061">
    <property type="protein sequence ID" value="SGZ00312.1"/>
    <property type="molecule type" value="Genomic_DNA"/>
</dbReference>
<feature type="transmembrane region" description="Helical" evidence="6">
    <location>
        <begin position="12"/>
        <end position="32"/>
    </location>
</feature>
<dbReference type="GO" id="GO:0005886">
    <property type="term" value="C:plasma membrane"/>
    <property type="evidence" value="ECO:0007669"/>
    <property type="project" value="UniProtKB-SubCell"/>
</dbReference>
<reference evidence="8 10" key="2">
    <citation type="submission" date="2016-11" db="EMBL/GenBank/DDBJ databases">
        <authorList>
            <person name="Klemetsen T."/>
        </authorList>
    </citation>
    <scope>NUCLEOTIDE SEQUENCE [LARGE SCALE GENOMIC DNA]</scope>
    <source>
        <strain evidence="8">MT 2528</strain>
    </source>
</reference>
<feature type="domain" description="Single Cache" evidence="7">
    <location>
        <begin position="34"/>
        <end position="128"/>
    </location>
</feature>
<name>A0A090KD89_9GAMM</name>
<keyword evidence="2" id="KW-1003">Cell membrane</keyword>
<dbReference type="InterPro" id="IPR033480">
    <property type="entry name" value="sCache_2"/>
</dbReference>
<evidence type="ECO:0000256" key="1">
    <source>
        <dbReference type="ARBA" id="ARBA00004651"/>
    </source>
</evidence>
<dbReference type="STRING" id="80854.MVIS_3954"/>
<comment type="subcellular location">
    <subcellularLocation>
        <location evidence="1">Cell membrane</location>
        <topology evidence="1">Multi-pass membrane protein</topology>
    </subcellularLocation>
</comment>
<evidence type="ECO:0000256" key="3">
    <source>
        <dbReference type="ARBA" id="ARBA00022692"/>
    </source>
</evidence>
<keyword evidence="3 6" id="KW-0812">Transmembrane</keyword>
<accession>A0A090KD89</accession>
<keyword evidence="10" id="KW-1185">Reference proteome</keyword>
<evidence type="ECO:0000256" key="5">
    <source>
        <dbReference type="ARBA" id="ARBA00023136"/>
    </source>
</evidence>
<dbReference type="KEGG" id="mvs:MVIS_3954"/>
<gene>
    <name evidence="8" type="ORF">MT2528_2070</name>
    <name evidence="9" type="ORF">NVI5450_2294</name>
</gene>
<evidence type="ECO:0000313" key="11">
    <source>
        <dbReference type="Proteomes" id="UP000183794"/>
    </source>
</evidence>
<dbReference type="PATRIC" id="fig|80854.5.peg.4184"/>
<dbReference type="RefSeq" id="WP_045111914.1">
    <property type="nucleotide sequence ID" value="NZ_CAWQZC010000150.1"/>
</dbReference>